<dbReference type="InterPro" id="IPR027904">
    <property type="entry name" value="DUF4587"/>
</dbReference>
<dbReference type="RefSeq" id="XP_035311386.1">
    <property type="nucleotide sequence ID" value="XM_035455495.1"/>
</dbReference>
<proteinExistence type="predicted"/>
<dbReference type="OrthoDB" id="8962708at2759"/>
<dbReference type="InterPro" id="IPR038915">
    <property type="entry name" value="PRR29-like"/>
</dbReference>
<feature type="domain" description="DUF4587" evidence="2">
    <location>
        <begin position="40"/>
        <end position="112"/>
    </location>
</feature>
<organism evidence="3 4">
    <name type="scientific">Cricetulus griseus</name>
    <name type="common">Chinese hamster</name>
    <name type="synonym">Cricetulus barabensis griseus</name>
    <dbReference type="NCBI Taxonomy" id="10029"/>
    <lineage>
        <taxon>Eukaryota</taxon>
        <taxon>Metazoa</taxon>
        <taxon>Chordata</taxon>
        <taxon>Craniata</taxon>
        <taxon>Vertebrata</taxon>
        <taxon>Euteleostomi</taxon>
        <taxon>Mammalia</taxon>
        <taxon>Eutheria</taxon>
        <taxon>Euarchontoglires</taxon>
        <taxon>Glires</taxon>
        <taxon>Rodentia</taxon>
        <taxon>Myomorpha</taxon>
        <taxon>Muroidea</taxon>
        <taxon>Cricetidae</taxon>
        <taxon>Cricetinae</taxon>
        <taxon>Cricetulus</taxon>
    </lineage>
</organism>
<dbReference type="CTD" id="92340"/>
<reference evidence="3" key="1">
    <citation type="journal article" date="2018" name="Biotechnol. Bioeng.">
        <title>A reference genome of the Chinese hamster based on a hybrid assembly strategy.</title>
        <authorList>
            <person name="Rupp O."/>
            <person name="MacDonald M.L."/>
            <person name="Li S."/>
            <person name="Dhiman H."/>
            <person name="Polson S."/>
            <person name="Griep S."/>
            <person name="Heffner K."/>
            <person name="Hernandez I."/>
            <person name="Brinkrolf K."/>
            <person name="Jadhav V."/>
            <person name="Samoudi M."/>
            <person name="Hao H."/>
            <person name="Kingham B."/>
            <person name="Goesmann A."/>
            <person name="Betenbaugh M.J."/>
            <person name="Lewis N.E."/>
            <person name="Borth N."/>
            <person name="Lee K.H."/>
        </authorList>
    </citation>
    <scope>NUCLEOTIDE SEQUENCE [LARGE SCALE GENOMIC DNA]</scope>
    <source>
        <strain evidence="3">17A/GY</strain>
    </source>
</reference>
<keyword evidence="3" id="KW-1185">Reference proteome</keyword>
<gene>
    <name evidence="4" type="primary">Prr29</name>
</gene>
<accession>A0A9J7H380</accession>
<feature type="region of interest" description="Disordered" evidence="1">
    <location>
        <begin position="77"/>
        <end position="99"/>
    </location>
</feature>
<name>A0A9J7H380_CRIGR</name>
<dbReference type="GeneID" id="100769673"/>
<dbReference type="PANTHER" id="PTHR28604:SF1">
    <property type="entry name" value="PROLINE-RICH PROTEIN 29"/>
    <property type="match status" value="1"/>
</dbReference>
<feature type="region of interest" description="Disordered" evidence="1">
    <location>
        <begin position="137"/>
        <end position="158"/>
    </location>
</feature>
<evidence type="ECO:0000256" key="1">
    <source>
        <dbReference type="SAM" id="MobiDB-lite"/>
    </source>
</evidence>
<protein>
    <submittedName>
        <fullName evidence="4">Proline-rich protein 29</fullName>
    </submittedName>
</protein>
<dbReference type="Proteomes" id="UP001108280">
    <property type="component" value="Chromosome 7"/>
</dbReference>
<sequence>MASLGSGSWSGAPSQSAAPMPWVTILQPFPWTVPSSPLSQPSRVKEDLLELMMLQNAQTHQLLLGQLVAGALSPGPEWPHPQVYTDSQQEQVEEEMETQEQEQEPVVFHHHYLPCPVTVLGPMTLWPASFLSVPPHQPPWQGAPRIQHQPPASRQGDM</sequence>
<dbReference type="KEGG" id="cge:100769673"/>
<evidence type="ECO:0000313" key="4">
    <source>
        <dbReference type="RefSeq" id="XP_035303921.1"/>
    </source>
</evidence>
<dbReference type="Pfam" id="PF15248">
    <property type="entry name" value="DUF4587"/>
    <property type="match status" value="1"/>
</dbReference>
<reference evidence="4" key="3">
    <citation type="submission" date="2025-08" db="UniProtKB">
        <authorList>
            <consortium name="RefSeq"/>
        </authorList>
    </citation>
    <scope>IDENTIFICATION</scope>
    <source>
        <strain evidence="4">17A/GY</strain>
        <tissue evidence="4">Liver</tissue>
    </source>
</reference>
<dbReference type="PANTHER" id="PTHR28604">
    <property type="match status" value="1"/>
</dbReference>
<reference evidence="3" key="2">
    <citation type="journal article" date="2020" name="Biotechnol. Bioeng.">
        <title>Chromosome-scale scaffolds for the Chinese hamster reference genome assembly to facilitate the study of the CHO epigenome.</title>
        <authorList>
            <person name="Hilliard W."/>
            <person name="MacDonald M."/>
            <person name="Lee K.H."/>
        </authorList>
    </citation>
    <scope>NUCLEOTIDE SEQUENCE [LARGE SCALE GENOMIC DNA]</scope>
    <source>
        <strain evidence="3">17A/GY</strain>
    </source>
</reference>
<dbReference type="RefSeq" id="XP_035303921.1">
    <property type="nucleotide sequence ID" value="XM_035448030.1"/>
</dbReference>
<dbReference type="AlphaFoldDB" id="A0A9J7H380"/>
<evidence type="ECO:0000259" key="2">
    <source>
        <dbReference type="Pfam" id="PF15248"/>
    </source>
</evidence>
<evidence type="ECO:0000313" key="3">
    <source>
        <dbReference type="Proteomes" id="UP001108280"/>
    </source>
</evidence>